<evidence type="ECO:0000256" key="2">
    <source>
        <dbReference type="ARBA" id="ARBA00007613"/>
    </source>
</evidence>
<keyword evidence="4" id="KW-1134">Transmembrane beta strand</keyword>
<keyword evidence="3" id="KW-0813">Transport</keyword>
<dbReference type="SUPFAM" id="SSF56954">
    <property type="entry name" value="Outer membrane efflux proteins (OEP)"/>
    <property type="match status" value="1"/>
</dbReference>
<evidence type="ECO:0000313" key="9">
    <source>
        <dbReference type="Proteomes" id="UP001595528"/>
    </source>
</evidence>
<proteinExistence type="inferred from homology"/>
<dbReference type="Gene3D" id="1.20.1600.10">
    <property type="entry name" value="Outer membrane efflux proteins (OEP)"/>
    <property type="match status" value="1"/>
</dbReference>
<keyword evidence="7" id="KW-0998">Cell outer membrane</keyword>
<evidence type="ECO:0000256" key="7">
    <source>
        <dbReference type="ARBA" id="ARBA00023237"/>
    </source>
</evidence>
<sequence>MSLADAVLLLLRNNRSIRSAYLNRITAKYSLILQEDRFVPTGSITVGPQFSRNRDTSDTISNTTTWQVNPSVTWNTPLGGSFTFNWSNTGTSANGVNSYASNPSFSLTLPLLQGGGIDVNRIPILQARITNRNATWGLRSTLISQITSVIQNYRSLIQQSENVKIQQQALERARQQVAVNQALIDAGRMAAQDIVQSNFSLAQNEISLSQARNSLDNARLTLLNQLDLPEDVEIVPTESLDTPAVTLDVDRLFQIALDSNPGYRQAQLSLENARLSLESAENNYLWSLNITASGSYTGTADSTFVPRGAGYQTQDNETIGLTLTIPLNDQQRDQTLVSARVGMRQQQLALEDNRQSLRTDILNAVRNVEILYRQLQQSRVALELARQQLETERVKLLNGRSTNFQVLTYENSYVQAQVSELQARISYLNALTTLDQSLGQTLDTWRVEVPFQTGPLDLDRP</sequence>
<dbReference type="EMBL" id="JBHRTR010000050">
    <property type="protein sequence ID" value="MFC3230868.1"/>
    <property type="molecule type" value="Genomic_DNA"/>
</dbReference>
<dbReference type="PANTHER" id="PTHR30026">
    <property type="entry name" value="OUTER MEMBRANE PROTEIN TOLC"/>
    <property type="match status" value="1"/>
</dbReference>
<accession>A0ABV7L860</accession>
<comment type="caution">
    <text evidence="8">The sequence shown here is derived from an EMBL/GenBank/DDBJ whole genome shotgun (WGS) entry which is preliminary data.</text>
</comment>
<evidence type="ECO:0000256" key="1">
    <source>
        <dbReference type="ARBA" id="ARBA00004442"/>
    </source>
</evidence>
<dbReference type="InterPro" id="IPR051906">
    <property type="entry name" value="TolC-like"/>
</dbReference>
<comment type="similarity">
    <text evidence="2">Belongs to the outer membrane factor (OMF) (TC 1.B.17) family.</text>
</comment>
<name>A0ABV7L860_9PROT</name>
<keyword evidence="9" id="KW-1185">Reference proteome</keyword>
<comment type="subcellular location">
    <subcellularLocation>
        <location evidence="1">Cell outer membrane</location>
    </subcellularLocation>
</comment>
<gene>
    <name evidence="8" type="ORF">ACFOGJ_26725</name>
</gene>
<evidence type="ECO:0000256" key="3">
    <source>
        <dbReference type="ARBA" id="ARBA00022448"/>
    </source>
</evidence>
<organism evidence="8 9">
    <name type="scientific">Marinibaculum pumilum</name>
    <dbReference type="NCBI Taxonomy" id="1766165"/>
    <lineage>
        <taxon>Bacteria</taxon>
        <taxon>Pseudomonadati</taxon>
        <taxon>Pseudomonadota</taxon>
        <taxon>Alphaproteobacteria</taxon>
        <taxon>Rhodospirillales</taxon>
        <taxon>Rhodospirillaceae</taxon>
        <taxon>Marinibaculum</taxon>
    </lineage>
</organism>
<evidence type="ECO:0000256" key="4">
    <source>
        <dbReference type="ARBA" id="ARBA00022452"/>
    </source>
</evidence>
<keyword evidence="5" id="KW-0812">Transmembrane</keyword>
<keyword evidence="6" id="KW-0472">Membrane</keyword>
<dbReference type="PANTHER" id="PTHR30026:SF20">
    <property type="entry name" value="OUTER MEMBRANE PROTEIN TOLC"/>
    <property type="match status" value="1"/>
</dbReference>
<dbReference type="RefSeq" id="WP_379906390.1">
    <property type="nucleotide sequence ID" value="NZ_JBHRTR010000050.1"/>
</dbReference>
<evidence type="ECO:0000256" key="6">
    <source>
        <dbReference type="ARBA" id="ARBA00023136"/>
    </source>
</evidence>
<evidence type="ECO:0000313" key="8">
    <source>
        <dbReference type="EMBL" id="MFC3230868.1"/>
    </source>
</evidence>
<protein>
    <submittedName>
        <fullName evidence="8">TolC family protein</fullName>
    </submittedName>
</protein>
<evidence type="ECO:0000256" key="5">
    <source>
        <dbReference type="ARBA" id="ARBA00022692"/>
    </source>
</evidence>
<reference evidence="9" key="1">
    <citation type="journal article" date="2019" name="Int. J. Syst. Evol. Microbiol.">
        <title>The Global Catalogue of Microorganisms (GCM) 10K type strain sequencing project: providing services to taxonomists for standard genome sequencing and annotation.</title>
        <authorList>
            <consortium name="The Broad Institute Genomics Platform"/>
            <consortium name="The Broad Institute Genome Sequencing Center for Infectious Disease"/>
            <person name="Wu L."/>
            <person name="Ma J."/>
        </authorList>
    </citation>
    <scope>NUCLEOTIDE SEQUENCE [LARGE SCALE GENOMIC DNA]</scope>
    <source>
        <strain evidence="9">KCTC 42964</strain>
    </source>
</reference>
<dbReference type="Pfam" id="PF02321">
    <property type="entry name" value="OEP"/>
    <property type="match status" value="2"/>
</dbReference>
<dbReference type="InterPro" id="IPR003423">
    <property type="entry name" value="OMP_efflux"/>
</dbReference>
<dbReference type="Proteomes" id="UP001595528">
    <property type="component" value="Unassembled WGS sequence"/>
</dbReference>